<reference evidence="2" key="1">
    <citation type="submission" date="2022-10" db="EMBL/GenBank/DDBJ databases">
        <authorList>
            <person name="Chen Y."/>
            <person name="Dougan E. K."/>
            <person name="Chan C."/>
            <person name="Rhodes N."/>
            <person name="Thang M."/>
        </authorList>
    </citation>
    <scope>NUCLEOTIDE SEQUENCE</scope>
</reference>
<gene>
    <name evidence="2" type="ORF">C1SCF055_LOCUS15435</name>
</gene>
<dbReference type="Proteomes" id="UP001152797">
    <property type="component" value="Unassembled WGS sequence"/>
</dbReference>
<accession>A0A9P1C9W2</accession>
<sequence>MTTIRYYHSIIISHMTCCRRTRNECLCQCQTVACISPVCLFLIMSSLLLLFCFVRCLCRLEPALSGDKAMQGMPGVQDVQGVQGMPRCGTGPGTVKTWKQQTMDSACRLHG</sequence>
<keyword evidence="1" id="KW-0472">Membrane</keyword>
<reference evidence="3 4" key="2">
    <citation type="submission" date="2024-05" db="EMBL/GenBank/DDBJ databases">
        <authorList>
            <person name="Chen Y."/>
            <person name="Shah S."/>
            <person name="Dougan E. K."/>
            <person name="Thang M."/>
            <person name="Chan C."/>
        </authorList>
    </citation>
    <scope>NUCLEOTIDE SEQUENCE [LARGE SCALE GENOMIC DNA]</scope>
</reference>
<dbReference type="EMBL" id="CAMXCT030001245">
    <property type="protein sequence ID" value="CAL4775544.1"/>
    <property type="molecule type" value="Genomic_DNA"/>
</dbReference>
<evidence type="ECO:0000313" key="2">
    <source>
        <dbReference type="EMBL" id="CAI3988232.1"/>
    </source>
</evidence>
<keyword evidence="1" id="KW-0812">Transmembrane</keyword>
<evidence type="ECO:0000313" key="4">
    <source>
        <dbReference type="Proteomes" id="UP001152797"/>
    </source>
</evidence>
<dbReference type="EMBL" id="CAMXCT020001245">
    <property type="protein sequence ID" value="CAL1141607.1"/>
    <property type="molecule type" value="Genomic_DNA"/>
</dbReference>
<name>A0A9P1C9W2_9DINO</name>
<comment type="caution">
    <text evidence="2">The sequence shown here is derived from an EMBL/GenBank/DDBJ whole genome shotgun (WGS) entry which is preliminary data.</text>
</comment>
<evidence type="ECO:0000313" key="3">
    <source>
        <dbReference type="EMBL" id="CAL4775544.1"/>
    </source>
</evidence>
<dbReference type="EMBL" id="CAMXCT010001245">
    <property type="protein sequence ID" value="CAI3988232.1"/>
    <property type="molecule type" value="Genomic_DNA"/>
</dbReference>
<protein>
    <submittedName>
        <fullName evidence="2">Uncharacterized protein</fullName>
    </submittedName>
</protein>
<organism evidence="2">
    <name type="scientific">Cladocopium goreaui</name>
    <dbReference type="NCBI Taxonomy" id="2562237"/>
    <lineage>
        <taxon>Eukaryota</taxon>
        <taxon>Sar</taxon>
        <taxon>Alveolata</taxon>
        <taxon>Dinophyceae</taxon>
        <taxon>Suessiales</taxon>
        <taxon>Symbiodiniaceae</taxon>
        <taxon>Cladocopium</taxon>
    </lineage>
</organism>
<feature type="transmembrane region" description="Helical" evidence="1">
    <location>
        <begin position="35"/>
        <end position="58"/>
    </location>
</feature>
<evidence type="ECO:0000256" key="1">
    <source>
        <dbReference type="SAM" id="Phobius"/>
    </source>
</evidence>
<dbReference type="AlphaFoldDB" id="A0A9P1C9W2"/>
<keyword evidence="1" id="KW-1133">Transmembrane helix</keyword>
<proteinExistence type="predicted"/>
<keyword evidence="4" id="KW-1185">Reference proteome</keyword>